<dbReference type="InterPro" id="IPR004088">
    <property type="entry name" value="KH_dom_type_1"/>
</dbReference>
<comment type="subcellular location">
    <subcellularLocation>
        <location evidence="1">Cytoplasm</location>
        <location evidence="1">Cytoskeleton</location>
    </subcellularLocation>
    <subcellularLocation>
        <location evidence="2">Nucleus</location>
        <location evidence="2">Nucleoplasm</location>
    </subcellularLocation>
</comment>
<dbReference type="Proteomes" id="UP000034805">
    <property type="component" value="Unassembled WGS sequence"/>
</dbReference>
<evidence type="ECO:0000256" key="3">
    <source>
        <dbReference type="ARBA" id="ARBA00018447"/>
    </source>
</evidence>
<feature type="binding site" evidence="21">
    <location>
        <begin position="722"/>
        <end position="729"/>
    </location>
    <ligand>
        <name>ATP</name>
        <dbReference type="ChEBI" id="CHEBI:30616"/>
    </ligand>
</feature>
<dbReference type="GO" id="GO:0008017">
    <property type="term" value="F:microtubule binding"/>
    <property type="evidence" value="ECO:0007669"/>
    <property type="project" value="InterPro"/>
</dbReference>
<evidence type="ECO:0000256" key="18">
    <source>
        <dbReference type="ARBA" id="ARBA00023212"/>
    </source>
</evidence>
<dbReference type="PRINTS" id="PR00380">
    <property type="entry name" value="KINESINHEAVY"/>
</dbReference>
<feature type="compositionally biased region" description="Basic and acidic residues" evidence="23">
    <location>
        <begin position="1"/>
        <end position="21"/>
    </location>
</feature>
<keyword evidence="16" id="KW-0804">Transcription</keyword>
<dbReference type="SMART" id="SM00129">
    <property type="entry name" value="KISc"/>
    <property type="match status" value="1"/>
</dbReference>
<dbReference type="FunFam" id="3.30.1370.10:FF:000023">
    <property type="entry name" value="Heterogeneous nuclear ribonucleoprotein K, like"/>
    <property type="match status" value="1"/>
</dbReference>
<dbReference type="PANTHER" id="PTHR47969">
    <property type="entry name" value="CHROMOSOME-ASSOCIATED KINESIN KIF4A-RELATED"/>
    <property type="match status" value="1"/>
</dbReference>
<evidence type="ECO:0000256" key="19">
    <source>
        <dbReference type="ARBA" id="ARBA00034704"/>
    </source>
</evidence>
<dbReference type="Pfam" id="PF10343">
    <property type="entry name" value="Q_salvage"/>
    <property type="match status" value="1"/>
</dbReference>
<evidence type="ECO:0000256" key="17">
    <source>
        <dbReference type="ARBA" id="ARBA00023175"/>
    </source>
</evidence>
<dbReference type="Gene3D" id="3.40.850.10">
    <property type="entry name" value="Kinesin motor domain"/>
    <property type="match status" value="1"/>
</dbReference>
<dbReference type="PROSITE" id="PS50067">
    <property type="entry name" value="KINESIN_MOTOR_2"/>
    <property type="match status" value="1"/>
</dbReference>
<evidence type="ECO:0000256" key="1">
    <source>
        <dbReference type="ARBA" id="ARBA00004245"/>
    </source>
</evidence>
<protein>
    <recommendedName>
        <fullName evidence="3">Heterogeneous nuclear ribonucleoprotein K</fullName>
    </recommendedName>
</protein>
<keyword evidence="13" id="KW-0805">Transcription regulation</keyword>
<dbReference type="Gene3D" id="3.30.1370.10">
    <property type="entry name" value="K Homology domain, type 1"/>
    <property type="match status" value="2"/>
</dbReference>
<evidence type="ECO:0000313" key="25">
    <source>
        <dbReference type="EMBL" id="KPP61827.1"/>
    </source>
</evidence>
<comment type="caution">
    <text evidence="25">The sequence shown here is derived from an EMBL/GenBank/DDBJ whole genome shotgun (WGS) entry which is preliminary data.</text>
</comment>
<dbReference type="SMART" id="SM00322">
    <property type="entry name" value="KH"/>
    <property type="match status" value="2"/>
</dbReference>
<dbReference type="SUPFAM" id="SSF54791">
    <property type="entry name" value="Eukaryotic type KH-domain (KH-domain type I)"/>
    <property type="match status" value="2"/>
</dbReference>
<dbReference type="GO" id="GO:0005524">
    <property type="term" value="F:ATP binding"/>
    <property type="evidence" value="ECO:0007669"/>
    <property type="project" value="UniProtKB-UniRule"/>
</dbReference>
<keyword evidence="5" id="KW-0963">Cytoplasm</keyword>
<evidence type="ECO:0000256" key="14">
    <source>
        <dbReference type="ARBA" id="ARBA00023125"/>
    </source>
</evidence>
<dbReference type="InterPro" id="IPR036961">
    <property type="entry name" value="Kinesin_motor_dom_sf"/>
</dbReference>
<dbReference type="Pfam" id="PF00225">
    <property type="entry name" value="Kinesin"/>
    <property type="match status" value="1"/>
</dbReference>
<evidence type="ECO:0000256" key="4">
    <source>
        <dbReference type="ARBA" id="ARBA00022481"/>
    </source>
</evidence>
<dbReference type="EMBL" id="JARO02009268">
    <property type="protein sequence ID" value="KPP61827.1"/>
    <property type="molecule type" value="Genomic_DNA"/>
</dbReference>
<evidence type="ECO:0000256" key="15">
    <source>
        <dbReference type="ARBA" id="ARBA00023159"/>
    </source>
</evidence>
<dbReference type="FunFam" id="3.30.1370.10:FF:000025">
    <property type="entry name" value="Heterogeneous nuclear ribonucleoprotein K, like"/>
    <property type="match status" value="1"/>
</dbReference>
<evidence type="ECO:0000256" key="11">
    <source>
        <dbReference type="ARBA" id="ARBA00022840"/>
    </source>
</evidence>
<evidence type="ECO:0000256" key="23">
    <source>
        <dbReference type="SAM" id="MobiDB-lite"/>
    </source>
</evidence>
<reference evidence="25 26" key="1">
    <citation type="submission" date="2015-08" db="EMBL/GenBank/DDBJ databases">
        <title>The genome of the Asian arowana (Scleropages formosus).</title>
        <authorList>
            <person name="Tan M.H."/>
            <person name="Gan H.M."/>
            <person name="Croft L.J."/>
            <person name="Austin C.M."/>
        </authorList>
    </citation>
    <scope>NUCLEOTIDE SEQUENCE [LARGE SCALE GENOMIC DNA]</scope>
    <source>
        <strain evidence="25">Aro1</strain>
    </source>
</reference>
<evidence type="ECO:0000256" key="2">
    <source>
        <dbReference type="ARBA" id="ARBA00004642"/>
    </source>
</evidence>
<sequence length="1158" mass="130134">MSLSDGERSPISSDCRHRTMETEIEQQEEESTFSNTETNGKRPAEDMDEEQAFKRSRNTDEMVELRILLQSKYQHYKGIDFDCELRLLIHQSLAGSIIGVKGAKIKELRENTQTTIKLFQECCPHSTDRVVLVGGKPERVVECIKIMLELIAEAPIKGRAQPYDPNFYDETYDYGGFTMFEERGRRPMGFPMRARGGFDRIPPGRGGRPMPPSRRDYDDMSPRRAPPPPPPGRGGRGGSRARNLPLPPPPPRGRDDGYSYESYHGSADDRPSNDRRGRPSDRYDSMWSIFLFTLSSPVGDADNSSSWEPFQSGGRGSYGDIAGPVITTQVTIPKDLAGSIIGKGGQRIKQIRHESGASIKIDEPLEGSEDRIITITGTQDQIQNAHVKQYSERSRDVSVEEEGVRRIAEMLYALRGCEEFTPQGWKKMNPLAPSWSSDEAINWVFVVDTMNFSFWHPCGEKPCTITYKGKTYSGYMALCAAVTRAMDEGVPITDAAYMASVTLEELRQVLRSDNKTPMPMLEERHRVLNEAGRVLLKYGGSLRSFMGKGDNDAEKLVGHIVDSLPSYRDEAVFEGKNISFYKRAQILVADFWGIMEARGEASIPNINYLTMFADYRVPQALIYLGALRYSEDLMKTLNEGEMKVKVATRIRPLLPAEILQNQQVCVRVVPGAPQVLLARDRAFAFDFAFGPKAQQDEVYCTCVKPLVASLMDGYNVTVFAYGQTGSGKTYTIGAGHFVSSAEEERGIIPRAVQDIFQCISEKHNMDFSVKASYIEVYKEELRDLLELETYSKDIQIREDKGNTVLVGARETVVESADELLGVLEAGNAVRRTGTTQVNERSSRSHAIFTISLTQHNPVANHTLSSKFHLVDLAGSERVARTGNTGQRLQESAQINSGLLALGNVIRALGDSRKRGHVNYRDSKITRLLRDSLGGNAQTVMITCLSPSSLSFHETLSSLKFASCARAIQNKPVVNWDPGQERMGELELEVRTLREALRDREGGSQVSRDKREQSQAKARVLADQLAKQQQELLQLHNLTEDAAHLLLELRDSSLNPSMNPEQSQRLQEWLETHMKVLNQKSTHQPSSWKGAGEESQHITVVQLRRDLKKCQDALSIDEQVLSQKEEQLQQLQEQVHQLEQERQGNFRALLEERRRSRLQ</sequence>
<dbReference type="InterPro" id="IPR036612">
    <property type="entry name" value="KH_dom_type_1_sf"/>
</dbReference>
<dbReference type="SUPFAM" id="SSF52540">
    <property type="entry name" value="P-loop containing nucleoside triphosphate hydrolases"/>
    <property type="match status" value="1"/>
</dbReference>
<dbReference type="STRING" id="113540.ENSSFOP00015014565"/>
<dbReference type="PROSITE" id="PS50084">
    <property type="entry name" value="KH_TYPE_1"/>
    <property type="match status" value="2"/>
</dbReference>
<keyword evidence="9" id="KW-0507">mRNA processing</keyword>
<feature type="compositionally biased region" description="Basic and acidic residues" evidence="23">
    <location>
        <begin position="39"/>
        <end position="56"/>
    </location>
</feature>
<evidence type="ECO:0000256" key="13">
    <source>
        <dbReference type="ARBA" id="ARBA00023015"/>
    </source>
</evidence>
<evidence type="ECO:0000256" key="20">
    <source>
        <dbReference type="PROSITE-ProRule" id="PRU00117"/>
    </source>
</evidence>
<dbReference type="Pfam" id="PF00013">
    <property type="entry name" value="KH_1"/>
    <property type="match status" value="2"/>
</dbReference>
<dbReference type="InterPro" id="IPR019821">
    <property type="entry name" value="Kinesin_motor_CS"/>
</dbReference>
<keyword evidence="10 21" id="KW-0547">Nucleotide-binding</keyword>
<dbReference type="GO" id="GO:0007052">
    <property type="term" value="P:mitotic spindle organization"/>
    <property type="evidence" value="ECO:0007669"/>
    <property type="project" value="TreeGrafter"/>
</dbReference>
<dbReference type="GO" id="GO:0005654">
    <property type="term" value="C:nucleoplasm"/>
    <property type="evidence" value="ECO:0007669"/>
    <property type="project" value="UniProtKB-SubCell"/>
</dbReference>
<dbReference type="GO" id="GO:0005874">
    <property type="term" value="C:microtubule"/>
    <property type="evidence" value="ECO:0007669"/>
    <property type="project" value="UniProtKB-KW"/>
</dbReference>
<name>A0A0P7Y845_SCLFO</name>
<dbReference type="GO" id="GO:0007018">
    <property type="term" value="P:microtubule-based movement"/>
    <property type="evidence" value="ECO:0007669"/>
    <property type="project" value="InterPro"/>
</dbReference>
<dbReference type="GO" id="GO:0005875">
    <property type="term" value="C:microtubule associated complex"/>
    <property type="evidence" value="ECO:0007669"/>
    <property type="project" value="TreeGrafter"/>
</dbReference>
<feature type="domain" description="Kinesin motor" evidence="24">
    <location>
        <begin position="643"/>
        <end position="967"/>
    </location>
</feature>
<dbReference type="GO" id="GO:0003723">
    <property type="term" value="F:RNA binding"/>
    <property type="evidence" value="ECO:0007669"/>
    <property type="project" value="UniProtKB-UniRule"/>
</dbReference>
<dbReference type="InterPro" id="IPR004087">
    <property type="entry name" value="KH_dom"/>
</dbReference>
<keyword evidence="11 21" id="KW-0067">ATP-binding</keyword>
<evidence type="ECO:0000256" key="6">
    <source>
        <dbReference type="ARBA" id="ARBA00022491"/>
    </source>
</evidence>
<dbReference type="InterPro" id="IPR019438">
    <property type="entry name" value="Q_salvage"/>
</dbReference>
<evidence type="ECO:0000256" key="8">
    <source>
        <dbReference type="ARBA" id="ARBA00022701"/>
    </source>
</evidence>
<evidence type="ECO:0000259" key="24">
    <source>
        <dbReference type="PROSITE" id="PS50067"/>
    </source>
</evidence>
<keyword evidence="15" id="KW-0010">Activator</keyword>
<gene>
    <name evidence="25" type="ORF">Z043_120032</name>
</gene>
<dbReference type="InterPro" id="IPR012987">
    <property type="entry name" value="ROK_N"/>
</dbReference>
<keyword evidence="8" id="KW-0493">Microtubule</keyword>
<feature type="compositionally biased region" description="Basic and acidic residues" evidence="23">
    <location>
        <begin position="266"/>
        <end position="280"/>
    </location>
</feature>
<evidence type="ECO:0000256" key="16">
    <source>
        <dbReference type="ARBA" id="ARBA00023163"/>
    </source>
</evidence>
<evidence type="ECO:0000256" key="21">
    <source>
        <dbReference type="PROSITE-ProRule" id="PRU00283"/>
    </source>
</evidence>
<dbReference type="InterPro" id="IPR027417">
    <property type="entry name" value="P-loop_NTPase"/>
</dbReference>
<comment type="similarity">
    <text evidence="19">Belongs to the TRAFAC class myosin-kinesin ATPase superfamily. Kinesin family. KIN-5/BimC subfamily.</text>
</comment>
<keyword evidence="14" id="KW-0238">DNA-binding</keyword>
<dbReference type="CDD" id="cd22433">
    <property type="entry name" value="KH-I_HNRNPK_rpt2"/>
    <property type="match status" value="1"/>
</dbReference>
<evidence type="ECO:0000256" key="7">
    <source>
        <dbReference type="ARBA" id="ARBA00022553"/>
    </source>
</evidence>
<evidence type="ECO:0000313" key="26">
    <source>
        <dbReference type="Proteomes" id="UP000034805"/>
    </source>
</evidence>
<feature type="region of interest" description="Disordered" evidence="23">
    <location>
        <begin position="188"/>
        <end position="280"/>
    </location>
</feature>
<proteinExistence type="inferred from homology"/>
<dbReference type="CDD" id="cd22434">
    <property type="entry name" value="KH-I_HNRNPK_rpt3"/>
    <property type="match status" value="1"/>
</dbReference>
<evidence type="ECO:0000256" key="12">
    <source>
        <dbReference type="ARBA" id="ARBA00022884"/>
    </source>
</evidence>
<feature type="non-terminal residue" evidence="25">
    <location>
        <position position="1158"/>
    </location>
</feature>
<feature type="compositionally biased region" description="Basic and acidic residues" evidence="23">
    <location>
        <begin position="213"/>
        <end position="222"/>
    </location>
</feature>
<dbReference type="Pfam" id="PF08067">
    <property type="entry name" value="ROKNT"/>
    <property type="match status" value="1"/>
</dbReference>
<keyword evidence="22" id="KW-0175">Coiled coil</keyword>
<dbReference type="InterPro" id="IPR001752">
    <property type="entry name" value="Kinesin_motor_dom"/>
</dbReference>
<dbReference type="InterPro" id="IPR027640">
    <property type="entry name" value="Kinesin-like_fam"/>
</dbReference>
<dbReference type="GO" id="GO:0051231">
    <property type="term" value="P:spindle elongation"/>
    <property type="evidence" value="ECO:0007669"/>
    <property type="project" value="TreeGrafter"/>
</dbReference>
<keyword evidence="4" id="KW-0488">Methylation</keyword>
<dbReference type="AlphaFoldDB" id="A0A0P7Y845"/>
<accession>A0A0P7Y845</accession>
<evidence type="ECO:0000256" key="9">
    <source>
        <dbReference type="ARBA" id="ARBA00022728"/>
    </source>
</evidence>
<keyword evidence="17 21" id="KW-0505">Motor protein</keyword>
<feature type="compositionally biased region" description="Acidic residues" evidence="23">
    <location>
        <begin position="22"/>
        <end position="31"/>
    </location>
</feature>
<keyword evidence="7" id="KW-0597">Phosphoprotein</keyword>
<dbReference type="PROSITE" id="PS00411">
    <property type="entry name" value="KINESIN_MOTOR_1"/>
    <property type="match status" value="1"/>
</dbReference>
<keyword evidence="18" id="KW-0206">Cytoskeleton</keyword>
<keyword evidence="6" id="KW-0678">Repressor</keyword>
<organism evidence="25 26">
    <name type="scientific">Scleropages formosus</name>
    <name type="common">Asian bonytongue</name>
    <name type="synonym">Osteoglossum formosum</name>
    <dbReference type="NCBI Taxonomy" id="113540"/>
    <lineage>
        <taxon>Eukaryota</taxon>
        <taxon>Metazoa</taxon>
        <taxon>Chordata</taxon>
        <taxon>Craniata</taxon>
        <taxon>Vertebrata</taxon>
        <taxon>Euteleostomi</taxon>
        <taxon>Actinopterygii</taxon>
        <taxon>Neopterygii</taxon>
        <taxon>Teleostei</taxon>
        <taxon>Osteoglossocephala</taxon>
        <taxon>Osteoglossomorpha</taxon>
        <taxon>Osteoglossiformes</taxon>
        <taxon>Osteoglossidae</taxon>
        <taxon>Scleropages</taxon>
    </lineage>
</organism>
<dbReference type="GO" id="GO:0003777">
    <property type="term" value="F:microtubule motor activity"/>
    <property type="evidence" value="ECO:0007669"/>
    <property type="project" value="InterPro"/>
</dbReference>
<feature type="region of interest" description="Disordered" evidence="23">
    <location>
        <begin position="1"/>
        <end position="56"/>
    </location>
</feature>
<keyword evidence="12 20" id="KW-0694">RNA-binding</keyword>
<evidence type="ECO:0000256" key="22">
    <source>
        <dbReference type="SAM" id="Coils"/>
    </source>
</evidence>
<dbReference type="GO" id="GO:0003677">
    <property type="term" value="F:DNA binding"/>
    <property type="evidence" value="ECO:0007669"/>
    <property type="project" value="UniProtKB-KW"/>
</dbReference>
<evidence type="ECO:0000256" key="10">
    <source>
        <dbReference type="ARBA" id="ARBA00022741"/>
    </source>
</evidence>
<dbReference type="FunFam" id="3.40.850.10:FF:000019">
    <property type="entry name" value="Kinesin-like protein KIN-5D"/>
    <property type="match status" value="1"/>
</dbReference>
<evidence type="ECO:0000256" key="5">
    <source>
        <dbReference type="ARBA" id="ARBA00022490"/>
    </source>
</evidence>
<keyword evidence="9" id="KW-0508">mRNA splicing</keyword>
<dbReference type="PANTHER" id="PTHR47969:SF30">
    <property type="entry name" value="KINESIN FAMILY MEMBER 27"/>
    <property type="match status" value="1"/>
</dbReference>
<feature type="coiled-coil region" evidence="22">
    <location>
        <begin position="1113"/>
        <end position="1147"/>
    </location>
</feature>
<keyword evidence="9" id="KW-0747">Spliceosome</keyword>
<dbReference type="GO" id="GO:0005681">
    <property type="term" value="C:spliceosomal complex"/>
    <property type="evidence" value="ECO:0007669"/>
    <property type="project" value="UniProtKB-KW"/>
</dbReference>